<keyword evidence="7" id="KW-0378">Hydrolase</keyword>
<dbReference type="InterPro" id="IPR036286">
    <property type="entry name" value="LexA/Signal_pep-like_sf"/>
</dbReference>
<dbReference type="InterPro" id="IPR019533">
    <property type="entry name" value="Peptidase_S26"/>
</dbReference>
<dbReference type="Gene3D" id="2.10.109.10">
    <property type="entry name" value="Umud Fragment, subunit A"/>
    <property type="match status" value="1"/>
</dbReference>
<evidence type="ECO:0000256" key="5">
    <source>
        <dbReference type="ARBA" id="ARBA00022692"/>
    </source>
</evidence>
<keyword evidence="4" id="KW-0645">Protease</keyword>
<evidence type="ECO:0000256" key="10">
    <source>
        <dbReference type="ARBA" id="ARBA00023136"/>
    </source>
</evidence>
<evidence type="ECO:0000256" key="6">
    <source>
        <dbReference type="ARBA" id="ARBA00022792"/>
    </source>
</evidence>
<dbReference type="VEuPathDB" id="FungiDB:QG37_06234"/>
<dbReference type="AlphaFoldDB" id="A0A0L0NUV0"/>
<proteinExistence type="inferred from homology"/>
<evidence type="ECO:0000256" key="2">
    <source>
        <dbReference type="ARBA" id="ARBA00007066"/>
    </source>
</evidence>
<dbReference type="GO" id="GO:0004252">
    <property type="term" value="F:serine-type endopeptidase activity"/>
    <property type="evidence" value="ECO:0007669"/>
    <property type="project" value="InterPro"/>
</dbReference>
<name>A0A0L0NUV0_CANAR</name>
<accession>A0A0L0NUV0</accession>
<dbReference type="Pfam" id="PF10502">
    <property type="entry name" value="Peptidase_S26"/>
    <property type="match status" value="2"/>
</dbReference>
<feature type="domain" description="Peptidase S26" evidence="12">
    <location>
        <begin position="51"/>
        <end position="137"/>
    </location>
</feature>
<keyword evidence="5" id="KW-0812">Transmembrane</keyword>
<comment type="caution">
    <text evidence="13">The sequence shown here is derived from an EMBL/GenBank/DDBJ whole genome shotgun (WGS) entry which is preliminary data.</text>
</comment>
<dbReference type="GO" id="GO:0006627">
    <property type="term" value="P:protein processing involved in protein targeting to mitochondrion"/>
    <property type="evidence" value="ECO:0007669"/>
    <property type="project" value="InterPro"/>
</dbReference>
<keyword evidence="6" id="KW-0999">Mitochondrion inner membrane</keyword>
<evidence type="ECO:0000256" key="11">
    <source>
        <dbReference type="PIRSR" id="PIRSR600223-1"/>
    </source>
</evidence>
<evidence type="ECO:0000313" key="14">
    <source>
        <dbReference type="Proteomes" id="UP000037122"/>
    </source>
</evidence>
<comment type="similarity">
    <text evidence="2">Belongs to the peptidase S26 family. IMP2 subfamily.</text>
</comment>
<keyword evidence="10" id="KW-0472">Membrane</keyword>
<dbReference type="GO" id="GO:0042720">
    <property type="term" value="C:mitochondrial inner membrane peptidase complex"/>
    <property type="evidence" value="ECO:0007669"/>
    <property type="project" value="InterPro"/>
</dbReference>
<reference evidence="14" key="1">
    <citation type="journal article" date="2015" name="BMC Genomics">
        <title>Draft genome of a commonly misdiagnosed multidrug resistant pathogen Candida auris.</title>
        <authorList>
            <person name="Chatterjee S."/>
            <person name="Alampalli S.V."/>
            <person name="Nageshan R.K."/>
            <person name="Chettiar S.T."/>
            <person name="Joshi S."/>
            <person name="Tatu U.S."/>
        </authorList>
    </citation>
    <scope>NUCLEOTIDE SEQUENCE [LARGE SCALE GENOMIC DNA]</scope>
    <source>
        <strain evidence="14">6684</strain>
    </source>
</reference>
<dbReference type="EMBL" id="LGST01000041">
    <property type="protein sequence ID" value="KND97818.1"/>
    <property type="molecule type" value="Genomic_DNA"/>
</dbReference>
<evidence type="ECO:0000313" key="13">
    <source>
        <dbReference type="EMBL" id="KND97818.1"/>
    </source>
</evidence>
<organism evidence="13 14">
    <name type="scientific">Candidozyma auris</name>
    <name type="common">Yeast</name>
    <name type="synonym">Candida auris</name>
    <dbReference type="NCBI Taxonomy" id="498019"/>
    <lineage>
        <taxon>Eukaryota</taxon>
        <taxon>Fungi</taxon>
        <taxon>Dikarya</taxon>
        <taxon>Ascomycota</taxon>
        <taxon>Saccharomycotina</taxon>
        <taxon>Pichiomycetes</taxon>
        <taxon>Metschnikowiaceae</taxon>
        <taxon>Candidozyma</taxon>
    </lineage>
</organism>
<dbReference type="SUPFAM" id="SSF51306">
    <property type="entry name" value="LexA/Signal peptidase"/>
    <property type="match status" value="1"/>
</dbReference>
<evidence type="ECO:0000256" key="4">
    <source>
        <dbReference type="ARBA" id="ARBA00022670"/>
    </source>
</evidence>
<evidence type="ECO:0000256" key="8">
    <source>
        <dbReference type="ARBA" id="ARBA00022989"/>
    </source>
</evidence>
<feature type="active site" evidence="11">
    <location>
        <position position="76"/>
    </location>
</feature>
<sequence length="218" mass="24798">MVSRKKRVVGNLWLQRVVRCWKFRNLGKTLLNSIESRNILIMRQEVKTALVTLSWFPVLYTAFEFGYSPCRVTGSSMAPTFNPGTETTARDVVLVQKFLLRSQNGLQRGDIVMLRSPYDPEKLLTKRITGVQGDHIMPRKEYPRQGATVVPRNHLWVEGDNEFHSIDSNTFGPVSLGLVVGKVVLLLWPISRWGTDLRGGRDARVGEKSIDDLEWSKS</sequence>
<evidence type="ECO:0000256" key="9">
    <source>
        <dbReference type="ARBA" id="ARBA00023128"/>
    </source>
</evidence>
<dbReference type="CDD" id="cd06530">
    <property type="entry name" value="S26_SPase_I"/>
    <property type="match status" value="1"/>
</dbReference>
<dbReference type="GO" id="GO:0006465">
    <property type="term" value="P:signal peptide processing"/>
    <property type="evidence" value="ECO:0007669"/>
    <property type="project" value="InterPro"/>
</dbReference>
<comment type="subcellular location">
    <subcellularLocation>
        <location evidence="1">Mitochondrion inner membrane</location>
        <topology evidence="1">Single-pass membrane protein</topology>
    </subcellularLocation>
</comment>
<dbReference type="Proteomes" id="UP000037122">
    <property type="component" value="Unassembled WGS sequence"/>
</dbReference>
<evidence type="ECO:0000256" key="1">
    <source>
        <dbReference type="ARBA" id="ARBA00004434"/>
    </source>
</evidence>
<evidence type="ECO:0000256" key="3">
    <source>
        <dbReference type="ARBA" id="ARBA00013650"/>
    </source>
</evidence>
<dbReference type="InterPro" id="IPR037730">
    <property type="entry name" value="IMP2"/>
</dbReference>
<protein>
    <recommendedName>
        <fullName evidence="3">Mitochondrial inner membrane protease subunit 2</fullName>
    </recommendedName>
</protein>
<keyword evidence="9" id="KW-0496">Mitochondrion</keyword>
<feature type="active site" evidence="11">
    <location>
        <position position="126"/>
    </location>
</feature>
<dbReference type="PANTHER" id="PTHR46041:SF2">
    <property type="entry name" value="MITOCHONDRIAL INNER MEMBRANE PROTEASE SUBUNIT 2"/>
    <property type="match status" value="1"/>
</dbReference>
<dbReference type="InterPro" id="IPR019756">
    <property type="entry name" value="Pept_S26A_signal_pept_1_Ser-AS"/>
</dbReference>
<feature type="domain" description="Peptidase S26" evidence="12">
    <location>
        <begin position="144"/>
        <end position="188"/>
    </location>
</feature>
<dbReference type="PRINTS" id="PR00727">
    <property type="entry name" value="LEADERPTASE"/>
</dbReference>
<dbReference type="PANTHER" id="PTHR46041">
    <property type="entry name" value="MITOCHONDRIAL INNER MEMBRANE PROTEASE SUBUNIT 2"/>
    <property type="match status" value="1"/>
</dbReference>
<keyword evidence="8" id="KW-1133">Transmembrane helix</keyword>
<evidence type="ECO:0000259" key="12">
    <source>
        <dbReference type="Pfam" id="PF10502"/>
    </source>
</evidence>
<dbReference type="FunFam" id="2.10.109.10:FF:000005">
    <property type="entry name" value="Mitochondrial inner membrane protease subunit"/>
    <property type="match status" value="1"/>
</dbReference>
<evidence type="ECO:0000256" key="7">
    <source>
        <dbReference type="ARBA" id="ARBA00022801"/>
    </source>
</evidence>
<dbReference type="InterPro" id="IPR000223">
    <property type="entry name" value="Pept_S26A_signal_pept_1"/>
</dbReference>
<dbReference type="PROSITE" id="PS00501">
    <property type="entry name" value="SPASE_I_1"/>
    <property type="match status" value="1"/>
</dbReference>
<gene>
    <name evidence="13" type="ORF">QG37_06234</name>
</gene>